<evidence type="ECO:0000313" key="2">
    <source>
        <dbReference type="EMBL" id="ETV81439.1"/>
    </source>
</evidence>
<feature type="compositionally biased region" description="Pro residues" evidence="1">
    <location>
        <begin position="72"/>
        <end position="81"/>
    </location>
</feature>
<reference evidence="2" key="1">
    <citation type="submission" date="2013-12" db="EMBL/GenBank/DDBJ databases">
        <title>The Genome Sequence of Aphanomyces astaci APO3.</title>
        <authorList>
            <consortium name="The Broad Institute Genomics Platform"/>
            <person name="Russ C."/>
            <person name="Tyler B."/>
            <person name="van West P."/>
            <person name="Dieguez-Uribeondo J."/>
            <person name="Young S.K."/>
            <person name="Zeng Q."/>
            <person name="Gargeya S."/>
            <person name="Fitzgerald M."/>
            <person name="Abouelleil A."/>
            <person name="Alvarado L."/>
            <person name="Chapman S.B."/>
            <person name="Gainer-Dewar J."/>
            <person name="Goldberg J."/>
            <person name="Griggs A."/>
            <person name="Gujja S."/>
            <person name="Hansen M."/>
            <person name="Howarth C."/>
            <person name="Imamovic A."/>
            <person name="Ireland A."/>
            <person name="Larimer J."/>
            <person name="McCowan C."/>
            <person name="Murphy C."/>
            <person name="Pearson M."/>
            <person name="Poon T.W."/>
            <person name="Priest M."/>
            <person name="Roberts A."/>
            <person name="Saif S."/>
            <person name="Shea T."/>
            <person name="Sykes S."/>
            <person name="Wortman J."/>
            <person name="Nusbaum C."/>
            <person name="Birren B."/>
        </authorList>
    </citation>
    <scope>NUCLEOTIDE SEQUENCE [LARGE SCALE GENOMIC DNA]</scope>
    <source>
        <strain evidence="2">APO3</strain>
    </source>
</reference>
<dbReference type="EMBL" id="KI913124">
    <property type="protein sequence ID" value="ETV81439.1"/>
    <property type="molecule type" value="Genomic_DNA"/>
</dbReference>
<dbReference type="VEuPathDB" id="FungiDB:H257_05963"/>
<dbReference type="RefSeq" id="XP_009829297.1">
    <property type="nucleotide sequence ID" value="XM_009830995.1"/>
</dbReference>
<proteinExistence type="predicted"/>
<sequence>MCTFLSYATNLKAYKLYELDTKKNAFPNRHALIIEALADDVEADIESDDLETHSAAARHAPQAPTKGVPDIAVPPPSPAPAPQAAAPRVPPAAAPRHKHPVAAEPEPALRVLYPPAIRFVQQPPTQHRYNTRLQANSNPPPPAPPPQ</sequence>
<feature type="compositionally biased region" description="Polar residues" evidence="1">
    <location>
        <begin position="122"/>
        <end position="137"/>
    </location>
</feature>
<feature type="compositionally biased region" description="Pro residues" evidence="1">
    <location>
        <begin position="138"/>
        <end position="147"/>
    </location>
</feature>
<dbReference type="AlphaFoldDB" id="W4GQZ7"/>
<protein>
    <submittedName>
        <fullName evidence="2">Uncharacterized protein</fullName>
    </submittedName>
</protein>
<name>W4GQZ7_APHAT</name>
<evidence type="ECO:0000256" key="1">
    <source>
        <dbReference type="SAM" id="MobiDB-lite"/>
    </source>
</evidence>
<dbReference type="GeneID" id="20807959"/>
<feature type="region of interest" description="Disordered" evidence="1">
    <location>
        <begin position="48"/>
        <end position="147"/>
    </location>
</feature>
<gene>
    <name evidence="2" type="ORF">H257_05963</name>
</gene>
<organism evidence="2">
    <name type="scientific">Aphanomyces astaci</name>
    <name type="common">Crayfish plague agent</name>
    <dbReference type="NCBI Taxonomy" id="112090"/>
    <lineage>
        <taxon>Eukaryota</taxon>
        <taxon>Sar</taxon>
        <taxon>Stramenopiles</taxon>
        <taxon>Oomycota</taxon>
        <taxon>Saprolegniomycetes</taxon>
        <taxon>Saprolegniales</taxon>
        <taxon>Verrucalvaceae</taxon>
        <taxon>Aphanomyces</taxon>
    </lineage>
</organism>
<accession>W4GQZ7</accession>